<dbReference type="AlphaFoldDB" id="A0A0M0LL95"/>
<dbReference type="RefSeq" id="WP_053415935.1">
    <property type="nucleotide sequence ID" value="NZ_LILB01000001.1"/>
</dbReference>
<sequence length="156" mass="18675">MKKFRGKKRYFRNLWRETTAEQYDLDFGKEGWFDLWHTHLDFYGFGNNKLKIRKEHIKAHLALYNSLLEKFDTLGKPYQSWIELVDEDTGLDAVYIHTPNPNNDNFPLKIENINWNCTVPKYFKGIINLNEFNVGHYKWESNNSYLIHSKNNGVKL</sequence>
<evidence type="ECO:0000313" key="2">
    <source>
        <dbReference type="Proteomes" id="UP000036867"/>
    </source>
</evidence>
<gene>
    <name evidence="1" type="ORF">AMD00_04845</name>
</gene>
<proteinExistence type="predicted"/>
<dbReference type="Proteomes" id="UP000036867">
    <property type="component" value="Unassembled WGS sequence"/>
</dbReference>
<dbReference type="GeneID" id="301135430"/>
<organism evidence="1 2">
    <name type="scientific">Viridibacillus arvi</name>
    <dbReference type="NCBI Taxonomy" id="263475"/>
    <lineage>
        <taxon>Bacteria</taxon>
        <taxon>Bacillati</taxon>
        <taxon>Bacillota</taxon>
        <taxon>Bacilli</taxon>
        <taxon>Bacillales</taxon>
        <taxon>Caryophanaceae</taxon>
        <taxon>Viridibacillus</taxon>
    </lineage>
</organism>
<reference evidence="2" key="1">
    <citation type="submission" date="2015-08" db="EMBL/GenBank/DDBJ databases">
        <title>Fjat-10028 dsm 16317.</title>
        <authorList>
            <person name="Liu B."/>
            <person name="Wang J."/>
            <person name="Zhu Y."/>
            <person name="Liu G."/>
            <person name="Chen Q."/>
            <person name="Chen Z."/>
            <person name="Lan J."/>
            <person name="Che J."/>
            <person name="Ge C."/>
            <person name="Shi H."/>
            <person name="Pan Z."/>
            <person name="Liu X."/>
        </authorList>
    </citation>
    <scope>NUCLEOTIDE SEQUENCE [LARGE SCALE GENOMIC DNA]</scope>
    <source>
        <strain evidence="2">DSM 16317</strain>
    </source>
</reference>
<dbReference type="EMBL" id="LILB01000001">
    <property type="protein sequence ID" value="KOO51771.1"/>
    <property type="molecule type" value="Genomic_DNA"/>
</dbReference>
<name>A0A0M0LL95_9BACL</name>
<accession>A0A0M0LL95</accession>
<evidence type="ECO:0000313" key="1">
    <source>
        <dbReference type="EMBL" id="KOO51771.1"/>
    </source>
</evidence>
<keyword evidence="2" id="KW-1185">Reference proteome</keyword>
<dbReference type="OrthoDB" id="7059463at2"/>
<protein>
    <submittedName>
        <fullName evidence="1">Uncharacterized protein</fullName>
    </submittedName>
</protein>
<comment type="caution">
    <text evidence="1">The sequence shown here is derived from an EMBL/GenBank/DDBJ whole genome shotgun (WGS) entry which is preliminary data.</text>
</comment>